<dbReference type="InterPro" id="IPR036477">
    <property type="entry name" value="Formyl_transf_N_sf"/>
</dbReference>
<dbReference type="Pfam" id="PF00551">
    <property type="entry name" value="Formyl_trans_N"/>
    <property type="match status" value="1"/>
</dbReference>
<dbReference type="RefSeq" id="WP_112117386.1">
    <property type="nucleotide sequence ID" value="NZ_UAQE01000001.1"/>
</dbReference>
<dbReference type="PANTHER" id="PTHR11138">
    <property type="entry name" value="METHIONYL-TRNA FORMYLTRANSFERASE"/>
    <property type="match status" value="1"/>
</dbReference>
<accession>A0A2X0XPL6</accession>
<dbReference type="SUPFAM" id="SSF53328">
    <property type="entry name" value="Formyltransferase"/>
    <property type="match status" value="1"/>
</dbReference>
<dbReference type="PANTHER" id="PTHR11138:SF5">
    <property type="entry name" value="METHIONYL-TRNA FORMYLTRANSFERASE, MITOCHONDRIAL"/>
    <property type="match status" value="1"/>
</dbReference>
<proteinExistence type="predicted"/>
<dbReference type="Gene3D" id="3.40.50.12230">
    <property type="match status" value="1"/>
</dbReference>
<dbReference type="Proteomes" id="UP000251431">
    <property type="component" value="Unassembled WGS sequence"/>
</dbReference>
<dbReference type="GO" id="GO:0005829">
    <property type="term" value="C:cytosol"/>
    <property type="evidence" value="ECO:0007669"/>
    <property type="project" value="TreeGrafter"/>
</dbReference>
<feature type="domain" description="Formyl transferase C-terminal" evidence="2">
    <location>
        <begin position="206"/>
        <end position="300"/>
    </location>
</feature>
<dbReference type="Pfam" id="PF02911">
    <property type="entry name" value="Formyl_trans_C"/>
    <property type="match status" value="1"/>
</dbReference>
<dbReference type="InterPro" id="IPR002376">
    <property type="entry name" value="Formyl_transf_N"/>
</dbReference>
<feature type="domain" description="Formyl transferase N-terminal" evidence="1">
    <location>
        <begin position="41"/>
        <end position="167"/>
    </location>
</feature>
<evidence type="ECO:0000313" key="3">
    <source>
        <dbReference type="EMBL" id="SPT99493.1"/>
    </source>
</evidence>
<evidence type="ECO:0000313" key="4">
    <source>
        <dbReference type="Proteomes" id="UP000251431"/>
    </source>
</evidence>
<gene>
    <name evidence="3" type="primary">fmt_1</name>
    <name evidence="3" type="ORF">NCTC7582_02366</name>
</gene>
<dbReference type="InterPro" id="IPR011034">
    <property type="entry name" value="Formyl_transferase-like_C_sf"/>
</dbReference>
<name>A0A2X0XPL6_9BACI</name>
<dbReference type="SUPFAM" id="SSF50486">
    <property type="entry name" value="FMT C-terminal domain-like"/>
    <property type="match status" value="1"/>
</dbReference>
<dbReference type="EC" id="2.1.2.9" evidence="3"/>
<dbReference type="CDD" id="cd08369">
    <property type="entry name" value="FMT_core"/>
    <property type="match status" value="1"/>
</dbReference>
<dbReference type="InterPro" id="IPR005793">
    <property type="entry name" value="Formyl_trans_C"/>
</dbReference>
<evidence type="ECO:0000259" key="1">
    <source>
        <dbReference type="Pfam" id="PF00551"/>
    </source>
</evidence>
<dbReference type="AlphaFoldDB" id="A0A2X0XPL6"/>
<organism evidence="3 4">
    <name type="scientific">Lysinibacillus capsici</name>
    <dbReference type="NCBI Taxonomy" id="2115968"/>
    <lineage>
        <taxon>Bacteria</taxon>
        <taxon>Bacillati</taxon>
        <taxon>Bacillota</taxon>
        <taxon>Bacilli</taxon>
        <taxon>Bacillales</taxon>
        <taxon>Bacillaceae</taxon>
        <taxon>Lysinibacillus</taxon>
    </lineage>
</organism>
<evidence type="ECO:0000259" key="2">
    <source>
        <dbReference type="Pfam" id="PF02911"/>
    </source>
</evidence>
<dbReference type="EMBL" id="UAQE01000001">
    <property type="protein sequence ID" value="SPT99493.1"/>
    <property type="molecule type" value="Genomic_DNA"/>
</dbReference>
<reference evidence="3 4" key="1">
    <citation type="submission" date="2018-06" db="EMBL/GenBank/DDBJ databases">
        <authorList>
            <consortium name="Pathogen Informatics"/>
            <person name="Doyle S."/>
        </authorList>
    </citation>
    <scope>NUCLEOTIDE SEQUENCE [LARGE SCALE GENOMIC DNA]</scope>
    <source>
        <strain evidence="3 4">NCTC7582</strain>
    </source>
</reference>
<keyword evidence="3" id="KW-0808">Transferase</keyword>
<protein>
    <submittedName>
        <fullName evidence="3">Methionyl-tRNA formyltransferase Fmt</fullName>
        <ecNumber evidence="3">2.1.2.9</ecNumber>
    </submittedName>
</protein>
<sequence>MTKIDLLISKSYGLECLKYIINYDKKVLNRVYTLDDRNDKRTKFQEIIDLCKENQIEFSTVSTNKEFEMKFKQRSDTPDYVIVVGWYWIISEGTLNFVKREIIGFHYSLLPKYRGGSPLVWAIINNEQETGVTMFCFREKIDNGPIIEQTKISIEETDDINTLVEKSNNIMLTQLENNLPKIIDGKMEMDLQNEMEATYCSNRIEEFGKINWNKPARSIYNFVRAQTFPYPGAFAFLEDGTKIRVLKAKMVSDVWYSVPGQVVRINKEQGSILVGVGNNEVIEILLIYINGSETYPVNVFKSIKSRIL</sequence>
<dbReference type="GO" id="GO:0004479">
    <property type="term" value="F:methionyl-tRNA formyltransferase activity"/>
    <property type="evidence" value="ECO:0007669"/>
    <property type="project" value="UniProtKB-EC"/>
</dbReference>